<dbReference type="InterPro" id="IPR043504">
    <property type="entry name" value="Peptidase_S1_PA_chymotrypsin"/>
</dbReference>
<evidence type="ECO:0000313" key="3">
    <source>
        <dbReference type="Proteomes" id="UP001551176"/>
    </source>
</evidence>
<dbReference type="EMBL" id="JBEYXV010000014">
    <property type="protein sequence ID" value="MEU6824137.1"/>
    <property type="molecule type" value="Genomic_DNA"/>
</dbReference>
<keyword evidence="3" id="KW-1185">Reference proteome</keyword>
<feature type="domain" description="Effector-associated" evidence="1">
    <location>
        <begin position="211"/>
        <end position="296"/>
    </location>
</feature>
<reference evidence="2 3" key="1">
    <citation type="submission" date="2024-06" db="EMBL/GenBank/DDBJ databases">
        <title>The Natural Products Discovery Center: Release of the First 8490 Sequenced Strains for Exploring Actinobacteria Biosynthetic Diversity.</title>
        <authorList>
            <person name="Kalkreuter E."/>
            <person name="Kautsar S.A."/>
            <person name="Yang D."/>
            <person name="Bader C.D."/>
            <person name="Teijaro C.N."/>
            <person name="Fluegel L."/>
            <person name="Davis C.M."/>
            <person name="Simpson J.R."/>
            <person name="Lauterbach L."/>
            <person name="Steele A.D."/>
            <person name="Gui C."/>
            <person name="Meng S."/>
            <person name="Li G."/>
            <person name="Viehrig K."/>
            <person name="Ye F."/>
            <person name="Su P."/>
            <person name="Kiefer A.F."/>
            <person name="Nichols A."/>
            <person name="Cepeda A.J."/>
            <person name="Yan W."/>
            <person name="Fan B."/>
            <person name="Jiang Y."/>
            <person name="Adhikari A."/>
            <person name="Zheng C.-J."/>
            <person name="Schuster L."/>
            <person name="Cowan T.M."/>
            <person name="Smanski M.J."/>
            <person name="Chevrette M.G."/>
            <person name="De Carvalho L.P.S."/>
            <person name="Shen B."/>
        </authorList>
    </citation>
    <scope>NUCLEOTIDE SEQUENCE [LARGE SCALE GENOMIC DNA]</scope>
    <source>
        <strain evidence="2 3">NPDC046838</strain>
    </source>
</reference>
<dbReference type="RefSeq" id="WP_359353300.1">
    <property type="nucleotide sequence ID" value="NZ_JBEYXV010000014.1"/>
</dbReference>
<evidence type="ECO:0000313" key="2">
    <source>
        <dbReference type="EMBL" id="MEU6824137.1"/>
    </source>
</evidence>
<dbReference type="Pfam" id="PF19956">
    <property type="entry name" value="EAD2"/>
    <property type="match status" value="1"/>
</dbReference>
<dbReference type="Pfam" id="PF13365">
    <property type="entry name" value="Trypsin_2"/>
    <property type="match status" value="1"/>
</dbReference>
<organism evidence="2 3">
    <name type="scientific">Streptomyces atriruber</name>
    <dbReference type="NCBI Taxonomy" id="545121"/>
    <lineage>
        <taxon>Bacteria</taxon>
        <taxon>Bacillati</taxon>
        <taxon>Actinomycetota</taxon>
        <taxon>Actinomycetes</taxon>
        <taxon>Kitasatosporales</taxon>
        <taxon>Streptomycetaceae</taxon>
        <taxon>Streptomyces</taxon>
    </lineage>
</organism>
<dbReference type="Gene3D" id="2.40.10.10">
    <property type="entry name" value="Trypsin-like serine proteases"/>
    <property type="match status" value="1"/>
</dbReference>
<proteinExistence type="predicted"/>
<comment type="caution">
    <text evidence="2">The sequence shown here is derived from an EMBL/GenBank/DDBJ whole genome shotgun (WGS) entry which is preliminary data.</text>
</comment>
<accession>A0ABV3BU92</accession>
<dbReference type="InterPro" id="IPR045431">
    <property type="entry name" value="EAD2"/>
</dbReference>
<dbReference type="SUPFAM" id="SSF50494">
    <property type="entry name" value="Trypsin-like serine proteases"/>
    <property type="match status" value="1"/>
</dbReference>
<dbReference type="Proteomes" id="UP001551176">
    <property type="component" value="Unassembled WGS sequence"/>
</dbReference>
<dbReference type="InterPro" id="IPR009003">
    <property type="entry name" value="Peptidase_S1_PA"/>
</dbReference>
<evidence type="ECO:0000259" key="1">
    <source>
        <dbReference type="Pfam" id="PF19956"/>
    </source>
</evidence>
<protein>
    <submittedName>
        <fullName evidence="2">Trypsin-like peptidase domain-containing protein</fullName>
    </submittedName>
</protein>
<gene>
    <name evidence="2" type="ORF">ABZ921_26200</name>
</gene>
<sequence>MDRGGDPHRSAVWIGGPDGFLGSGFLVARGVAVTSAHVVENEDAVSVWHAGARHDIVPGDRHMFPPSNDVGPFYPYPDLAVLRVPGMAVLEHPVVECESAIPEPAARVQAIGYSTFTPAQGVQPDSLLLETAGPAGPFVRVIGDEVKGGLSGSMVVRRSTGLVCGVLKGTRDYKAVRGGWITPVTALLEVLGAVGATAKIRRSRATDQDVVNVLLKVQQLGQLQGRFDLLSIMGSLLGMSHAFVVSERSIASDHLREIVGTCRSHKDPAAAWTALVSAVETLSPDHAALLELRSLVGTYRP</sequence>
<name>A0ABV3BU92_9ACTN</name>